<feature type="non-terminal residue" evidence="2">
    <location>
        <position position="1"/>
    </location>
</feature>
<evidence type="ECO:0000313" key="2">
    <source>
        <dbReference type="EMBL" id="CAA9443683.1"/>
    </source>
</evidence>
<proteinExistence type="predicted"/>
<organism evidence="2">
    <name type="scientific">uncultured Rubrobacteraceae bacterium</name>
    <dbReference type="NCBI Taxonomy" id="349277"/>
    <lineage>
        <taxon>Bacteria</taxon>
        <taxon>Bacillati</taxon>
        <taxon>Actinomycetota</taxon>
        <taxon>Rubrobacteria</taxon>
        <taxon>Rubrobacterales</taxon>
        <taxon>Rubrobacteraceae</taxon>
        <taxon>environmental samples</taxon>
    </lineage>
</organism>
<dbReference type="EMBL" id="CADCVC010000136">
    <property type="protein sequence ID" value="CAA9443683.1"/>
    <property type="molecule type" value="Genomic_DNA"/>
</dbReference>
<feature type="non-terminal residue" evidence="2">
    <location>
        <position position="77"/>
    </location>
</feature>
<name>A0A6J4QGS7_9ACTN</name>
<protein>
    <submittedName>
        <fullName evidence="2">Uncharacterized protein</fullName>
    </submittedName>
</protein>
<gene>
    <name evidence="2" type="ORF">AVDCRST_MAG80-1565</name>
</gene>
<feature type="region of interest" description="Disordered" evidence="1">
    <location>
        <begin position="1"/>
        <end position="65"/>
    </location>
</feature>
<accession>A0A6J4QGS7</accession>
<evidence type="ECO:0000256" key="1">
    <source>
        <dbReference type="SAM" id="MobiDB-lite"/>
    </source>
</evidence>
<reference evidence="2" key="1">
    <citation type="submission" date="2020-02" db="EMBL/GenBank/DDBJ databases">
        <authorList>
            <person name="Meier V. D."/>
        </authorList>
    </citation>
    <scope>NUCLEOTIDE SEQUENCE</scope>
    <source>
        <strain evidence="2">AVDCRST_MAG80</strain>
    </source>
</reference>
<dbReference type="AlphaFoldDB" id="A0A6J4QGS7"/>
<feature type="compositionally biased region" description="Basic and acidic residues" evidence="1">
    <location>
        <begin position="1"/>
        <end position="13"/>
    </location>
</feature>
<sequence length="77" mass="7931">GQDRERTRSKDASVEATGAGAAWGRDRHCEIWQAGGASRGGERAGEAPGAGQRQGTDKNGGGLRCSTTGGYAEILRV</sequence>